<name>A0AA96RFF4_9BACL</name>
<dbReference type="InterPro" id="IPR051344">
    <property type="entry name" value="Vgb"/>
</dbReference>
<reference evidence="4 5" key="1">
    <citation type="submission" date="2022-02" db="EMBL/GenBank/DDBJ databases">
        <title>Paenibacillus sp. MBLB1776 Whole Genome Shotgun Sequencing.</title>
        <authorList>
            <person name="Hwang C.Y."/>
            <person name="Cho E.-S."/>
            <person name="Seo M.-J."/>
        </authorList>
    </citation>
    <scope>NUCLEOTIDE SEQUENCE [LARGE SCALE GENOMIC DNA]</scope>
    <source>
        <strain evidence="4 5">MBLB1776</strain>
    </source>
</reference>
<dbReference type="NCBIfam" id="NF047446">
    <property type="entry name" value="barrel_OmpL47"/>
    <property type="match status" value="1"/>
</dbReference>
<evidence type="ECO:0000256" key="2">
    <source>
        <dbReference type="SAM" id="SignalP"/>
    </source>
</evidence>
<dbReference type="SUPFAM" id="SSF63829">
    <property type="entry name" value="Calcium-dependent phosphotriesterase"/>
    <property type="match status" value="1"/>
</dbReference>
<keyword evidence="2" id="KW-0732">Signal</keyword>
<dbReference type="Gene3D" id="2.120.10.30">
    <property type="entry name" value="TolB, C-terminal domain"/>
    <property type="match status" value="1"/>
</dbReference>
<protein>
    <submittedName>
        <fullName evidence="4">Carbohydrate binding domain-containing protein</fullName>
    </submittedName>
</protein>
<dbReference type="InterPro" id="IPR058094">
    <property type="entry name" value="Ig-like_OmpL47-like"/>
</dbReference>
<sequence length="1085" mass="116792">MSGIKPIYRRLTSVMAALGLGLSLLPSPGSAAEGMAPAVVNLANPGFEEPASGTSIPGWNQVFGNGESDVYYSVNSSEHYEGAYSLLLDDRNSVRALGLESVPVTVTPGKSYSASAMMKVEAGSMAIYFRFYDASGTKVGEASNWVTPTNGQWVKNAASSVVPDNAVSAAVLLYSSAPGLTKGYADSVKVQENEIGTFERIGGVVRGMINEETAIGMENGKSVLYTVFKGRDEVPTAFAVIDALTREVLHTYSMPGVEAAWGIEVATDGRVYIGTHYDGGLYRYTPGNDQLESLGNFTGETHVWSMAAGPDGKIFAGTYPNGKLYEYDPATNKITDLGEVDPEQKYLRSLAYDAKRNVLYAGAGGNKSRIYKILPDGTRKELLSTLIPGGGDNYAWPYSMDFEEDRLFVKFSNGDLLVVTPEDTVEYYDPNGQDIHSGAVAAIPGQPGKALFTLGYNLYVYDSSTRSSTLLKEIEGGTNFQDGAFVDLKSTEWPGMTFVGMGPYGNMLYYNLSTGKTLVEPAHYSGAPILIQSIHKGLDNKMYVAGYMSGLTSYDPVTGAVSDTNPLGQIESSAIRKGKMILGAYAGARILEYDPAKPFSGSNPVQLFDMRKDSQDRPFAMAYAEDRDQLFVGTVPNTTSLQGALAMYDFATGKLDVFRNIVKNQSLISIVYKDGLVYAGTTVYGGLGTDGPTETSGKLIIFDPATKTKIYESAPVTGRKGVTGLSVGPDGLIWGVAEDTIFKFDPSTRQYVYKAAKLRRYKADGTTWTYAFLHPGTDGNMYGTSRGQFFMMKPETNEFILLNSSFGNYLNRDPFGNFYFSDNSSVLWKYTPPGVKSDFQAPVTNALLDPPAPNGKNGWYTAPVTVSLQATDNRSGVTETVYSLDSGSTWAAYTAPILLERNGLNTVQYKSMDKDGNVESTQSITMSIDTAAPVIEIKEPIGKSYSTSEELVVSIALSDSDSGIDQAATLVQLDGQTVSPDARLPLYTLPLGQHTLSVTAVDQAGNSLTKEVSFTTESNVDSLRSLVAAFTAKGWIDNAGISNSLTSKLDQADPASFLNEISAQAGKHIQEEAAGYLMRDAQALK</sequence>
<feature type="domain" description="CBM-cenC" evidence="3">
    <location>
        <begin position="44"/>
        <end position="169"/>
    </location>
</feature>
<dbReference type="InterPro" id="IPR015943">
    <property type="entry name" value="WD40/YVTN_repeat-like_dom_sf"/>
</dbReference>
<accession>A0AA96RFF4</accession>
<evidence type="ECO:0000313" key="5">
    <source>
        <dbReference type="Proteomes" id="UP001305702"/>
    </source>
</evidence>
<evidence type="ECO:0000313" key="4">
    <source>
        <dbReference type="EMBL" id="WNQ08894.1"/>
    </source>
</evidence>
<dbReference type="Gene3D" id="3.30.1920.20">
    <property type="match status" value="1"/>
</dbReference>
<feature type="chain" id="PRO_5041657367" evidence="2">
    <location>
        <begin position="32"/>
        <end position="1085"/>
    </location>
</feature>
<dbReference type="KEGG" id="paun:MJA45_14670"/>
<dbReference type="Proteomes" id="UP001305702">
    <property type="component" value="Chromosome"/>
</dbReference>
<dbReference type="EMBL" id="CP130318">
    <property type="protein sequence ID" value="WNQ08894.1"/>
    <property type="molecule type" value="Genomic_DNA"/>
</dbReference>
<dbReference type="PANTHER" id="PTHR40274">
    <property type="entry name" value="VIRGINIAMYCIN B LYASE"/>
    <property type="match status" value="1"/>
</dbReference>
<dbReference type="InterPro" id="IPR011042">
    <property type="entry name" value="6-blade_b-propeller_TolB-like"/>
</dbReference>
<dbReference type="SUPFAM" id="SSF49785">
    <property type="entry name" value="Galactose-binding domain-like"/>
    <property type="match status" value="1"/>
</dbReference>
<feature type="signal peptide" evidence="2">
    <location>
        <begin position="1"/>
        <end position="31"/>
    </location>
</feature>
<proteinExistence type="predicted"/>
<dbReference type="InterPro" id="IPR013783">
    <property type="entry name" value="Ig-like_fold"/>
</dbReference>
<keyword evidence="5" id="KW-1185">Reference proteome</keyword>
<dbReference type="AlphaFoldDB" id="A0AA96RFF4"/>
<dbReference type="RefSeq" id="WP_315602661.1">
    <property type="nucleotide sequence ID" value="NZ_CP130318.1"/>
</dbReference>
<dbReference type="Gene3D" id="2.130.10.10">
    <property type="entry name" value="YVTN repeat-like/Quinoprotein amine dehydrogenase"/>
    <property type="match status" value="1"/>
</dbReference>
<dbReference type="PANTHER" id="PTHR40274:SF4">
    <property type="entry name" value="BLL1406 PROTEIN"/>
    <property type="match status" value="1"/>
</dbReference>
<dbReference type="SUPFAM" id="SSF75011">
    <property type="entry name" value="3-carboxy-cis,cis-mucoante lactonizing enzyme"/>
    <property type="match status" value="2"/>
</dbReference>
<dbReference type="InterPro" id="IPR008979">
    <property type="entry name" value="Galactose-bd-like_sf"/>
</dbReference>
<dbReference type="GO" id="GO:0016798">
    <property type="term" value="F:hydrolase activity, acting on glycosyl bonds"/>
    <property type="evidence" value="ECO:0007669"/>
    <property type="project" value="InterPro"/>
</dbReference>
<gene>
    <name evidence="4" type="ORF">MJA45_14670</name>
</gene>
<dbReference type="Pfam" id="PF02018">
    <property type="entry name" value="CBM_4_9"/>
    <property type="match status" value="1"/>
</dbReference>
<evidence type="ECO:0000259" key="3">
    <source>
        <dbReference type="Pfam" id="PF02018"/>
    </source>
</evidence>
<dbReference type="Gene3D" id="2.60.120.260">
    <property type="entry name" value="Galactose-binding domain-like"/>
    <property type="match status" value="1"/>
</dbReference>
<dbReference type="Gene3D" id="2.60.40.10">
    <property type="entry name" value="Immunoglobulins"/>
    <property type="match status" value="1"/>
</dbReference>
<evidence type="ECO:0000256" key="1">
    <source>
        <dbReference type="ARBA" id="ARBA00022801"/>
    </source>
</evidence>
<dbReference type="InterPro" id="IPR003305">
    <property type="entry name" value="CenC_carb-bd"/>
</dbReference>
<organism evidence="4 5">
    <name type="scientific">Paenibacillus aurantius</name>
    <dbReference type="NCBI Taxonomy" id="2918900"/>
    <lineage>
        <taxon>Bacteria</taxon>
        <taxon>Bacillati</taxon>
        <taxon>Bacillota</taxon>
        <taxon>Bacilli</taxon>
        <taxon>Bacillales</taxon>
        <taxon>Paenibacillaceae</taxon>
        <taxon>Paenibacillus</taxon>
    </lineage>
</organism>
<keyword evidence="1" id="KW-0378">Hydrolase</keyword>